<organism evidence="1 2">
    <name type="scientific">Claviceps humidiphila</name>
    <dbReference type="NCBI Taxonomy" id="1294629"/>
    <lineage>
        <taxon>Eukaryota</taxon>
        <taxon>Fungi</taxon>
        <taxon>Dikarya</taxon>
        <taxon>Ascomycota</taxon>
        <taxon>Pezizomycotina</taxon>
        <taxon>Sordariomycetes</taxon>
        <taxon>Hypocreomycetidae</taxon>
        <taxon>Hypocreales</taxon>
        <taxon>Clavicipitaceae</taxon>
        <taxon>Claviceps</taxon>
    </lineage>
</organism>
<name>A0A9P7Q2E1_9HYPO</name>
<sequence>MVSFPVLAIKTRRMLNLSVNASEVNFLPTSNKEFAAQQVMVEEKVDVEPSGYQHDLVDPRIMMCGSQDPSTTVETQPYSGVSHDTPTICDSGYDQEYSRLFTRDPNCTMVWTFPRGIASDMNPMVQISDGLNTECAREEDAVVTDLWDEEFSRVEPLDENSGQPEWQFQFVPFS</sequence>
<dbReference type="Proteomes" id="UP000732380">
    <property type="component" value="Unassembled WGS sequence"/>
</dbReference>
<evidence type="ECO:0000313" key="1">
    <source>
        <dbReference type="EMBL" id="KAG6116841.1"/>
    </source>
</evidence>
<proteinExistence type="predicted"/>
<accession>A0A9P7Q2E1</accession>
<keyword evidence="2" id="KW-1185">Reference proteome</keyword>
<protein>
    <submittedName>
        <fullName evidence="1">Uncharacterized protein</fullName>
    </submittedName>
</protein>
<comment type="caution">
    <text evidence="1">The sequence shown here is derived from an EMBL/GenBank/DDBJ whole genome shotgun (WGS) entry which is preliminary data.</text>
</comment>
<dbReference type="AlphaFoldDB" id="A0A9P7Q2E1"/>
<reference evidence="1 2" key="1">
    <citation type="journal article" date="2020" name="bioRxiv">
        <title>Whole genome comparisons of ergot fungi reveals the divergence and evolution of species within the genus Claviceps are the result of varying mechanisms driving genome evolution and host range expansion.</title>
        <authorList>
            <person name="Wyka S.A."/>
            <person name="Mondo S.J."/>
            <person name="Liu M."/>
            <person name="Dettman J."/>
            <person name="Nalam V."/>
            <person name="Broders K.D."/>
        </authorList>
    </citation>
    <scope>NUCLEOTIDE SEQUENCE [LARGE SCALE GENOMIC DNA]</scope>
    <source>
        <strain evidence="1 2">LM576</strain>
    </source>
</reference>
<gene>
    <name evidence="1" type="ORF">E4U13_001573</name>
</gene>
<dbReference type="EMBL" id="SRQM01000162">
    <property type="protein sequence ID" value="KAG6116841.1"/>
    <property type="molecule type" value="Genomic_DNA"/>
</dbReference>
<evidence type="ECO:0000313" key="2">
    <source>
        <dbReference type="Proteomes" id="UP000732380"/>
    </source>
</evidence>